<name>A0ABT7YRB9_9ACTN</name>
<sequence length="110" mass="11170">MKRMMMALLACAAATAFTAGTAAAAQAADAEATAICAAVADENRAVWAEPGTSGGDVGWVTAGRTYDAECALVPGQSYTACGATTSQWAYVNYAGDEWGYVPSACVTWAS</sequence>
<dbReference type="EMBL" id="JAUEMJ010000004">
    <property type="protein sequence ID" value="MDN3241140.1"/>
    <property type="molecule type" value="Genomic_DNA"/>
</dbReference>
<proteinExistence type="predicted"/>
<dbReference type="RefSeq" id="WP_289958053.1">
    <property type="nucleotide sequence ID" value="NZ_JAUEMJ010000004.1"/>
</dbReference>
<gene>
    <name evidence="2" type="ORF">QWI33_15520</name>
</gene>
<keyword evidence="1" id="KW-0732">Signal</keyword>
<protein>
    <recommendedName>
        <fullName evidence="4">SH3 domain-containing protein</fullName>
    </recommendedName>
</protein>
<organism evidence="2 3">
    <name type="scientific">Glycomyces tritici</name>
    <dbReference type="NCBI Taxonomy" id="2665176"/>
    <lineage>
        <taxon>Bacteria</taxon>
        <taxon>Bacillati</taxon>
        <taxon>Actinomycetota</taxon>
        <taxon>Actinomycetes</taxon>
        <taxon>Glycomycetales</taxon>
        <taxon>Glycomycetaceae</taxon>
        <taxon>Glycomyces</taxon>
    </lineage>
</organism>
<evidence type="ECO:0000256" key="1">
    <source>
        <dbReference type="SAM" id="SignalP"/>
    </source>
</evidence>
<keyword evidence="3" id="KW-1185">Reference proteome</keyword>
<comment type="caution">
    <text evidence="2">The sequence shown here is derived from an EMBL/GenBank/DDBJ whole genome shotgun (WGS) entry which is preliminary data.</text>
</comment>
<dbReference type="Proteomes" id="UP001171902">
    <property type="component" value="Unassembled WGS sequence"/>
</dbReference>
<reference evidence="2" key="1">
    <citation type="submission" date="2023-06" db="EMBL/GenBank/DDBJ databases">
        <title>Gycomyces niveus sp.nov., a novel actinomycete isolated from soil in Shouguang.</title>
        <authorList>
            <person name="Yang X."/>
            <person name="Zhao J."/>
        </authorList>
    </citation>
    <scope>NUCLEOTIDE SEQUENCE</scope>
    <source>
        <strain evidence="2">NEAU C2</strain>
    </source>
</reference>
<evidence type="ECO:0000313" key="2">
    <source>
        <dbReference type="EMBL" id="MDN3241140.1"/>
    </source>
</evidence>
<evidence type="ECO:0008006" key="4">
    <source>
        <dbReference type="Google" id="ProtNLM"/>
    </source>
</evidence>
<evidence type="ECO:0000313" key="3">
    <source>
        <dbReference type="Proteomes" id="UP001171902"/>
    </source>
</evidence>
<feature type="chain" id="PRO_5046469915" description="SH3 domain-containing protein" evidence="1">
    <location>
        <begin position="28"/>
        <end position="110"/>
    </location>
</feature>
<accession>A0ABT7YRB9</accession>
<feature type="signal peptide" evidence="1">
    <location>
        <begin position="1"/>
        <end position="27"/>
    </location>
</feature>